<dbReference type="EMBL" id="JBHSCN010000002">
    <property type="protein sequence ID" value="MFC4241845.1"/>
    <property type="molecule type" value="Genomic_DNA"/>
</dbReference>
<evidence type="ECO:0000259" key="1">
    <source>
        <dbReference type="Pfam" id="PF03551"/>
    </source>
</evidence>
<dbReference type="PANTHER" id="PTHR33169">
    <property type="entry name" value="PADR-FAMILY TRANSCRIPTIONAL REGULATOR"/>
    <property type="match status" value="1"/>
</dbReference>
<evidence type="ECO:0000313" key="2">
    <source>
        <dbReference type="EMBL" id="MFC4241845.1"/>
    </source>
</evidence>
<organism evidence="2 3">
    <name type="scientific">Gryllotalpicola reticulitermitis</name>
    <dbReference type="NCBI Taxonomy" id="1184153"/>
    <lineage>
        <taxon>Bacteria</taxon>
        <taxon>Bacillati</taxon>
        <taxon>Actinomycetota</taxon>
        <taxon>Actinomycetes</taxon>
        <taxon>Micrococcales</taxon>
        <taxon>Microbacteriaceae</taxon>
        <taxon>Gryllotalpicola</taxon>
    </lineage>
</organism>
<dbReference type="Gene3D" id="1.10.10.10">
    <property type="entry name" value="Winged helix-like DNA-binding domain superfamily/Winged helix DNA-binding domain"/>
    <property type="match status" value="1"/>
</dbReference>
<dbReference type="InterPro" id="IPR036390">
    <property type="entry name" value="WH_DNA-bd_sf"/>
</dbReference>
<evidence type="ECO:0000313" key="3">
    <source>
        <dbReference type="Proteomes" id="UP001595900"/>
    </source>
</evidence>
<dbReference type="RefSeq" id="WP_390226598.1">
    <property type="nucleotide sequence ID" value="NZ_JBHSCN010000002.1"/>
</dbReference>
<dbReference type="PANTHER" id="PTHR33169:SF13">
    <property type="entry name" value="PADR-FAMILY TRANSCRIPTIONAL REGULATOR"/>
    <property type="match status" value="1"/>
</dbReference>
<gene>
    <name evidence="2" type="ORF">ACFOYW_00550</name>
</gene>
<dbReference type="InterPro" id="IPR052509">
    <property type="entry name" value="Metal_resp_DNA-bind_regulator"/>
</dbReference>
<comment type="caution">
    <text evidence="2">The sequence shown here is derived from an EMBL/GenBank/DDBJ whole genome shotgun (WGS) entry which is preliminary data.</text>
</comment>
<keyword evidence="3" id="KW-1185">Reference proteome</keyword>
<dbReference type="Pfam" id="PF03551">
    <property type="entry name" value="PadR"/>
    <property type="match status" value="1"/>
</dbReference>
<sequence length="116" mass="12517">MASNELRDPALSILGVLAGGRRHGYAILKEAEQLSDGRVVLKVSSLYASLDRLEKDGLVERAGDEIADGRLRRFFALTDAGAEALRREAERMEAQAKVTRERLALRRAAAIAGGAA</sequence>
<dbReference type="SUPFAM" id="SSF46785">
    <property type="entry name" value="Winged helix' DNA-binding domain"/>
    <property type="match status" value="1"/>
</dbReference>
<dbReference type="InterPro" id="IPR036388">
    <property type="entry name" value="WH-like_DNA-bd_sf"/>
</dbReference>
<dbReference type="Proteomes" id="UP001595900">
    <property type="component" value="Unassembled WGS sequence"/>
</dbReference>
<protein>
    <submittedName>
        <fullName evidence="2">PadR family transcriptional regulator</fullName>
    </submittedName>
</protein>
<accession>A0ABV8Q0F4</accession>
<dbReference type="InterPro" id="IPR005149">
    <property type="entry name" value="Tscrpt_reg_PadR_N"/>
</dbReference>
<proteinExistence type="predicted"/>
<feature type="domain" description="Transcription regulator PadR N-terminal" evidence="1">
    <location>
        <begin position="13"/>
        <end position="86"/>
    </location>
</feature>
<reference evidence="3" key="1">
    <citation type="journal article" date="2019" name="Int. J. Syst. Evol. Microbiol.">
        <title>The Global Catalogue of Microorganisms (GCM) 10K type strain sequencing project: providing services to taxonomists for standard genome sequencing and annotation.</title>
        <authorList>
            <consortium name="The Broad Institute Genomics Platform"/>
            <consortium name="The Broad Institute Genome Sequencing Center for Infectious Disease"/>
            <person name="Wu L."/>
            <person name="Ma J."/>
        </authorList>
    </citation>
    <scope>NUCLEOTIDE SEQUENCE [LARGE SCALE GENOMIC DNA]</scope>
    <source>
        <strain evidence="3">CGMCC 1.10363</strain>
    </source>
</reference>
<name>A0ABV8Q0F4_9MICO</name>